<dbReference type="Proteomes" id="UP000886998">
    <property type="component" value="Unassembled WGS sequence"/>
</dbReference>
<dbReference type="AlphaFoldDB" id="A0A8X6IIZ9"/>
<sequence length="93" mass="10176">MSPGGGISTEELKARCEAATEAKARCESEAQRLPSVSTWLIDCWEGWPLSASDGPNWPPISRPWSRPYLVTCCCLRPPSPIWGPSPRPTDCSC</sequence>
<comment type="caution">
    <text evidence="1">The sequence shown here is derived from an EMBL/GenBank/DDBJ whole genome shotgun (WGS) entry which is preliminary data.</text>
</comment>
<organism evidence="1 2">
    <name type="scientific">Trichonephila inaurata madagascariensis</name>
    <dbReference type="NCBI Taxonomy" id="2747483"/>
    <lineage>
        <taxon>Eukaryota</taxon>
        <taxon>Metazoa</taxon>
        <taxon>Ecdysozoa</taxon>
        <taxon>Arthropoda</taxon>
        <taxon>Chelicerata</taxon>
        <taxon>Arachnida</taxon>
        <taxon>Araneae</taxon>
        <taxon>Araneomorphae</taxon>
        <taxon>Entelegynae</taxon>
        <taxon>Araneoidea</taxon>
        <taxon>Nephilidae</taxon>
        <taxon>Trichonephila</taxon>
        <taxon>Trichonephila inaurata</taxon>
    </lineage>
</organism>
<dbReference type="EMBL" id="BMAV01026159">
    <property type="protein sequence ID" value="GFS47975.1"/>
    <property type="molecule type" value="Genomic_DNA"/>
</dbReference>
<name>A0A8X6IIZ9_9ARAC</name>
<evidence type="ECO:0000313" key="2">
    <source>
        <dbReference type="Proteomes" id="UP000886998"/>
    </source>
</evidence>
<evidence type="ECO:0000313" key="1">
    <source>
        <dbReference type="EMBL" id="GFS47975.1"/>
    </source>
</evidence>
<proteinExistence type="predicted"/>
<protein>
    <submittedName>
        <fullName evidence="1">Uncharacterized protein</fullName>
    </submittedName>
</protein>
<reference evidence="1" key="1">
    <citation type="submission" date="2020-08" db="EMBL/GenBank/DDBJ databases">
        <title>Multicomponent nature underlies the extraordinary mechanical properties of spider dragline silk.</title>
        <authorList>
            <person name="Kono N."/>
            <person name="Nakamura H."/>
            <person name="Mori M."/>
            <person name="Yoshida Y."/>
            <person name="Ohtoshi R."/>
            <person name="Malay A.D."/>
            <person name="Moran D.A.P."/>
            <person name="Tomita M."/>
            <person name="Numata K."/>
            <person name="Arakawa K."/>
        </authorList>
    </citation>
    <scope>NUCLEOTIDE SEQUENCE</scope>
</reference>
<keyword evidence="2" id="KW-1185">Reference proteome</keyword>
<accession>A0A8X6IIZ9</accession>
<gene>
    <name evidence="1" type="ORF">TNIN_298361</name>
</gene>